<keyword evidence="3" id="KW-1185">Reference proteome</keyword>
<comment type="caution">
    <text evidence="2">The sequence shown here is derived from an EMBL/GenBank/DDBJ whole genome shotgun (WGS) entry which is preliminary data.</text>
</comment>
<organism evidence="2 3">
    <name type="scientific">Eleginops maclovinus</name>
    <name type="common">Patagonian blennie</name>
    <name type="synonym">Eleginus maclovinus</name>
    <dbReference type="NCBI Taxonomy" id="56733"/>
    <lineage>
        <taxon>Eukaryota</taxon>
        <taxon>Metazoa</taxon>
        <taxon>Chordata</taxon>
        <taxon>Craniata</taxon>
        <taxon>Vertebrata</taxon>
        <taxon>Euteleostomi</taxon>
        <taxon>Actinopterygii</taxon>
        <taxon>Neopterygii</taxon>
        <taxon>Teleostei</taxon>
        <taxon>Neoteleostei</taxon>
        <taxon>Acanthomorphata</taxon>
        <taxon>Eupercaria</taxon>
        <taxon>Perciformes</taxon>
        <taxon>Notothenioidei</taxon>
        <taxon>Eleginopidae</taxon>
        <taxon>Eleginops</taxon>
    </lineage>
</organism>
<accession>A0AAN7X742</accession>
<proteinExistence type="predicted"/>
<evidence type="ECO:0000313" key="3">
    <source>
        <dbReference type="Proteomes" id="UP001346869"/>
    </source>
</evidence>
<feature type="compositionally biased region" description="Basic and acidic residues" evidence="1">
    <location>
        <begin position="67"/>
        <end position="76"/>
    </location>
</feature>
<feature type="region of interest" description="Disordered" evidence="1">
    <location>
        <begin position="1"/>
        <end position="22"/>
    </location>
</feature>
<feature type="compositionally biased region" description="Polar residues" evidence="1">
    <location>
        <begin position="1"/>
        <end position="17"/>
    </location>
</feature>
<evidence type="ECO:0000313" key="2">
    <source>
        <dbReference type="EMBL" id="KAK5854155.1"/>
    </source>
</evidence>
<feature type="region of interest" description="Disordered" evidence="1">
    <location>
        <begin position="49"/>
        <end position="84"/>
    </location>
</feature>
<gene>
    <name evidence="2" type="ORF">PBY51_015251</name>
</gene>
<name>A0AAN7X742_ELEMC</name>
<reference evidence="2 3" key="2">
    <citation type="journal article" date="2023" name="Mol. Biol. Evol.">
        <title>Genomics of Secondarily Temperate Adaptation in the Only Non-Antarctic Icefish.</title>
        <authorList>
            <person name="Rivera-Colon A.G."/>
            <person name="Rayamajhi N."/>
            <person name="Minhas B.F."/>
            <person name="Madrigal G."/>
            <person name="Bilyk K.T."/>
            <person name="Yoon V."/>
            <person name="Hune M."/>
            <person name="Gregory S."/>
            <person name="Cheng C.H.C."/>
            <person name="Catchen J.M."/>
        </authorList>
    </citation>
    <scope>NUCLEOTIDE SEQUENCE [LARGE SCALE GENOMIC DNA]</scope>
    <source>
        <strain evidence="2">JMC-PN-2008</strain>
    </source>
</reference>
<dbReference type="AlphaFoldDB" id="A0AAN7X742"/>
<dbReference type="EMBL" id="JAUZQC010000019">
    <property type="protein sequence ID" value="KAK5854155.1"/>
    <property type="molecule type" value="Genomic_DNA"/>
</dbReference>
<sequence>MQTTPIQSCNGSEQQSDGAGVVVGVGGAGHPVPALVLWVATRWKEECGRAGGDYQDDGYRRSGVSSRRGECPDPRETSTIQCNE</sequence>
<dbReference type="Proteomes" id="UP001346869">
    <property type="component" value="Unassembled WGS sequence"/>
</dbReference>
<evidence type="ECO:0000256" key="1">
    <source>
        <dbReference type="SAM" id="MobiDB-lite"/>
    </source>
</evidence>
<reference evidence="2 3" key="1">
    <citation type="journal article" date="2023" name="Genes (Basel)">
        <title>Chromosome-Level Genome Assembly and Circadian Gene Repertoire of the Patagonia Blennie Eleginops maclovinus-The Closest Ancestral Proxy of Antarctic Cryonotothenioids.</title>
        <authorList>
            <person name="Cheng C.C."/>
            <person name="Rivera-Colon A.G."/>
            <person name="Minhas B.F."/>
            <person name="Wilson L."/>
            <person name="Rayamajhi N."/>
            <person name="Vargas-Chacoff L."/>
            <person name="Catchen J.M."/>
        </authorList>
    </citation>
    <scope>NUCLEOTIDE SEQUENCE [LARGE SCALE GENOMIC DNA]</scope>
    <source>
        <strain evidence="2">JMC-PN-2008</strain>
    </source>
</reference>
<protein>
    <submittedName>
        <fullName evidence="2">Uncharacterized protein</fullName>
    </submittedName>
</protein>